<keyword evidence="2" id="KW-1185">Reference proteome</keyword>
<accession>A0A9X3HR25</accession>
<sequence length="123" mass="14206">MNPENNHTHQSLERSLNEFVAAETDFPFGPEVLVYKVKGKMFALLSEREGRKYINLKCQPEDGEVLTAQFDAITPGYHMNKRHWVTVYLDGDVEKGMLDDLCEQSYRLVVKTLRKADRETLSL</sequence>
<dbReference type="InterPro" id="IPR058532">
    <property type="entry name" value="YjbR/MT2646/Rv2570-like"/>
</dbReference>
<proteinExistence type="predicted"/>
<dbReference type="SUPFAM" id="SSF142906">
    <property type="entry name" value="YjbR-like"/>
    <property type="match status" value="1"/>
</dbReference>
<dbReference type="Proteomes" id="UP001155586">
    <property type="component" value="Unassembled WGS sequence"/>
</dbReference>
<dbReference type="InterPro" id="IPR007351">
    <property type="entry name" value="YjbR"/>
</dbReference>
<dbReference type="PANTHER" id="PTHR35145:SF1">
    <property type="entry name" value="CYTOPLASMIC PROTEIN"/>
    <property type="match status" value="1"/>
</dbReference>
<organism evidence="1 2">
    <name type="scientific">Vibrio paucivorans</name>
    <dbReference type="NCBI Taxonomy" id="2829489"/>
    <lineage>
        <taxon>Bacteria</taxon>
        <taxon>Pseudomonadati</taxon>
        <taxon>Pseudomonadota</taxon>
        <taxon>Gammaproteobacteria</taxon>
        <taxon>Vibrionales</taxon>
        <taxon>Vibrionaceae</taxon>
        <taxon>Vibrio</taxon>
    </lineage>
</organism>
<reference evidence="1" key="1">
    <citation type="submission" date="2022-02" db="EMBL/GenBank/DDBJ databases">
        <title>Vibrio sp. nov., a new bacterium isolated from Bohai sea, China.</title>
        <authorList>
            <person name="Yuan Y."/>
        </authorList>
    </citation>
    <scope>NUCLEOTIDE SEQUENCE</scope>
    <source>
        <strain evidence="1">DBSS07</strain>
    </source>
</reference>
<keyword evidence="1" id="KW-0238">DNA-binding</keyword>
<dbReference type="EMBL" id="JAKRRX010000030">
    <property type="protein sequence ID" value="MCW8333658.1"/>
    <property type="molecule type" value="Genomic_DNA"/>
</dbReference>
<dbReference type="Pfam" id="PF04237">
    <property type="entry name" value="YjbR"/>
    <property type="match status" value="1"/>
</dbReference>
<dbReference type="PANTHER" id="PTHR35145">
    <property type="entry name" value="CYTOPLASMIC PROTEIN-RELATED"/>
    <property type="match status" value="1"/>
</dbReference>
<dbReference type="RefSeq" id="WP_265687161.1">
    <property type="nucleotide sequence ID" value="NZ_JAKRRX010000030.1"/>
</dbReference>
<gene>
    <name evidence="1" type="ORF">MD483_07460</name>
</gene>
<evidence type="ECO:0000313" key="2">
    <source>
        <dbReference type="Proteomes" id="UP001155586"/>
    </source>
</evidence>
<evidence type="ECO:0000313" key="1">
    <source>
        <dbReference type="EMBL" id="MCW8333658.1"/>
    </source>
</evidence>
<name>A0A9X3HR25_9VIBR</name>
<dbReference type="Gene3D" id="3.90.1150.30">
    <property type="match status" value="1"/>
</dbReference>
<dbReference type="InterPro" id="IPR038056">
    <property type="entry name" value="YjbR-like_sf"/>
</dbReference>
<protein>
    <submittedName>
        <fullName evidence="1">MmcQ/YjbR family DNA-binding protein</fullName>
    </submittedName>
</protein>
<comment type="caution">
    <text evidence="1">The sequence shown here is derived from an EMBL/GenBank/DDBJ whole genome shotgun (WGS) entry which is preliminary data.</text>
</comment>
<dbReference type="AlphaFoldDB" id="A0A9X3HR25"/>
<dbReference type="GO" id="GO:0003677">
    <property type="term" value="F:DNA binding"/>
    <property type="evidence" value="ECO:0007669"/>
    <property type="project" value="UniProtKB-KW"/>
</dbReference>